<protein>
    <submittedName>
        <fullName evidence="1">Uncharacterized protein</fullName>
    </submittedName>
</protein>
<reference evidence="1" key="1">
    <citation type="submission" date="2018-05" db="EMBL/GenBank/DDBJ databases">
        <authorList>
            <person name="Lanie J.A."/>
            <person name="Ng W.-L."/>
            <person name="Kazmierczak K.M."/>
            <person name="Andrzejewski T.M."/>
            <person name="Davidsen T.M."/>
            <person name="Wayne K.J."/>
            <person name="Tettelin H."/>
            <person name="Glass J.I."/>
            <person name="Rusch D."/>
            <person name="Podicherti R."/>
            <person name="Tsui H.-C.T."/>
            <person name="Winkler M.E."/>
        </authorList>
    </citation>
    <scope>NUCLEOTIDE SEQUENCE</scope>
</reference>
<dbReference type="EMBL" id="UINC01179246">
    <property type="protein sequence ID" value="SVD87839.1"/>
    <property type="molecule type" value="Genomic_DNA"/>
</dbReference>
<evidence type="ECO:0000313" key="1">
    <source>
        <dbReference type="EMBL" id="SVD87839.1"/>
    </source>
</evidence>
<dbReference type="AlphaFoldDB" id="A0A382YY16"/>
<proteinExistence type="predicted"/>
<accession>A0A382YY16</accession>
<name>A0A382YY16_9ZZZZ</name>
<organism evidence="1">
    <name type="scientific">marine metagenome</name>
    <dbReference type="NCBI Taxonomy" id="408172"/>
    <lineage>
        <taxon>unclassified sequences</taxon>
        <taxon>metagenomes</taxon>
        <taxon>ecological metagenomes</taxon>
    </lineage>
</organism>
<feature type="non-terminal residue" evidence="1">
    <location>
        <position position="102"/>
    </location>
</feature>
<sequence>MMTRPSRYWIILPIVASMATDCNESPRGVQPTQIVTAEFRLRSQSASIPPAGSQRAFQDCLTRMKSETNVVPSWRGGAGAEGLDVVTLTESAPNVFAMQFTD</sequence>
<gene>
    <name evidence="1" type="ORF">METZ01_LOCUS440693</name>
</gene>